<dbReference type="InterPro" id="IPR013216">
    <property type="entry name" value="Methyltransf_11"/>
</dbReference>
<proteinExistence type="predicted"/>
<evidence type="ECO:0000313" key="2">
    <source>
        <dbReference type="EMBL" id="PZO42673.1"/>
    </source>
</evidence>
<evidence type="ECO:0000259" key="1">
    <source>
        <dbReference type="Pfam" id="PF08241"/>
    </source>
</evidence>
<dbReference type="GO" id="GO:0032259">
    <property type="term" value="P:methylation"/>
    <property type="evidence" value="ECO:0007669"/>
    <property type="project" value="UniProtKB-KW"/>
</dbReference>
<comment type="caution">
    <text evidence="2">The sequence shown here is derived from an EMBL/GenBank/DDBJ whole genome shotgun (WGS) entry which is preliminary data.</text>
</comment>
<dbReference type="Pfam" id="PF08241">
    <property type="entry name" value="Methyltransf_11"/>
    <property type="match status" value="1"/>
</dbReference>
<dbReference type="AlphaFoldDB" id="A0A2W4WC62"/>
<dbReference type="Proteomes" id="UP000249467">
    <property type="component" value="Unassembled WGS sequence"/>
</dbReference>
<gene>
    <name evidence="2" type="ORF">DCF19_06435</name>
</gene>
<protein>
    <submittedName>
        <fullName evidence="2">Methyltransferase type 11</fullName>
    </submittedName>
</protein>
<keyword evidence="2" id="KW-0808">Transferase</keyword>
<reference evidence="2 3" key="1">
    <citation type="submission" date="2018-04" db="EMBL/GenBank/DDBJ databases">
        <authorList>
            <person name="Go L.Y."/>
            <person name="Mitchell J.A."/>
        </authorList>
    </citation>
    <scope>NUCLEOTIDE SEQUENCE [LARGE SCALE GENOMIC DNA]</scope>
    <source>
        <strain evidence="2">ULC066bin1</strain>
    </source>
</reference>
<accession>A0A2W4WC62</accession>
<dbReference type="SUPFAM" id="SSF53335">
    <property type="entry name" value="S-adenosyl-L-methionine-dependent methyltransferases"/>
    <property type="match status" value="1"/>
</dbReference>
<feature type="domain" description="Methyltransferase type 11" evidence="1">
    <location>
        <begin position="25"/>
        <end position="81"/>
    </location>
</feature>
<dbReference type="InterPro" id="IPR029063">
    <property type="entry name" value="SAM-dependent_MTases_sf"/>
</dbReference>
<dbReference type="GO" id="GO:0008757">
    <property type="term" value="F:S-adenosylmethionine-dependent methyltransferase activity"/>
    <property type="evidence" value="ECO:0007669"/>
    <property type="project" value="InterPro"/>
</dbReference>
<dbReference type="Gene3D" id="3.40.50.150">
    <property type="entry name" value="Vaccinia Virus protein VP39"/>
    <property type="match status" value="1"/>
</dbReference>
<name>A0A2W4WC62_9CYAN</name>
<dbReference type="EMBL" id="QBML01000006">
    <property type="protein sequence ID" value="PZO42673.1"/>
    <property type="molecule type" value="Genomic_DNA"/>
</dbReference>
<dbReference type="CDD" id="cd02440">
    <property type="entry name" value="AdoMet_MTases"/>
    <property type="match status" value="1"/>
</dbReference>
<sequence length="172" mass="19916">MKLHIGGKEAHPDWKILDIENRPEVDYVGDAGDLSQFEDESIEAIYACHVLEHFYHSLHNEMIFTLAEWHRVLKKDGQLMISVPDLKILSLLYSHPHTDVKTRLELMHIIFGAQVNQYDVHKVGFDIDIMCLYLTEVGFRGCQRVTGFNLFNDCSNYRVLDVPISLNMIIDK</sequence>
<keyword evidence="2" id="KW-0489">Methyltransferase</keyword>
<evidence type="ECO:0000313" key="3">
    <source>
        <dbReference type="Proteomes" id="UP000249467"/>
    </source>
</evidence>
<reference evidence="2 3" key="2">
    <citation type="submission" date="2018-06" db="EMBL/GenBank/DDBJ databases">
        <title>Metagenomic assembly of (sub)arctic Cyanobacteria and their associated microbiome from non-axenic cultures.</title>
        <authorList>
            <person name="Baurain D."/>
        </authorList>
    </citation>
    <scope>NUCLEOTIDE SEQUENCE [LARGE SCALE GENOMIC DNA]</scope>
    <source>
        <strain evidence="2">ULC066bin1</strain>
    </source>
</reference>
<organism evidence="2 3">
    <name type="scientific">Pseudanabaena frigida</name>
    <dbReference type="NCBI Taxonomy" id="945775"/>
    <lineage>
        <taxon>Bacteria</taxon>
        <taxon>Bacillati</taxon>
        <taxon>Cyanobacteriota</taxon>
        <taxon>Cyanophyceae</taxon>
        <taxon>Pseudanabaenales</taxon>
        <taxon>Pseudanabaenaceae</taxon>
        <taxon>Pseudanabaena</taxon>
    </lineage>
</organism>